<evidence type="ECO:0000313" key="9">
    <source>
        <dbReference type="EMBL" id="CAG4884767.1"/>
    </source>
</evidence>
<dbReference type="Gene3D" id="3.30.420.270">
    <property type="match status" value="1"/>
</dbReference>
<dbReference type="GO" id="GO:0015031">
    <property type="term" value="P:protein transport"/>
    <property type="evidence" value="ECO:0007669"/>
    <property type="project" value="UniProtKB-KW"/>
</dbReference>
<evidence type="ECO:0000256" key="7">
    <source>
        <dbReference type="RuleBase" id="RU003879"/>
    </source>
</evidence>
<evidence type="ECO:0000256" key="6">
    <source>
        <dbReference type="ARBA" id="ARBA00023136"/>
    </source>
</evidence>
<sequence length="145" mass="15872">MAIQISGGGSQIKRHSYQQNAEINVTPFVDVILVLLIIFMVVAPLSMVDVPVDLPPNAAAPTPPPLEPIYISVQKNGTVYIQNDRSDLHQLIAELQARTQGNHEVRLFVRGDRHAEYGQLMAVMTALQAGGYTKIGLLTEEVAEQ</sequence>
<dbReference type="Proteomes" id="UP000742786">
    <property type="component" value="Unassembled WGS sequence"/>
</dbReference>
<evidence type="ECO:0000256" key="1">
    <source>
        <dbReference type="ARBA" id="ARBA00004162"/>
    </source>
</evidence>
<evidence type="ECO:0000256" key="8">
    <source>
        <dbReference type="SAM" id="Phobius"/>
    </source>
</evidence>
<evidence type="ECO:0000256" key="2">
    <source>
        <dbReference type="ARBA" id="ARBA00005811"/>
    </source>
</evidence>
<dbReference type="AlphaFoldDB" id="A0A916J574"/>
<proteinExistence type="inferred from homology"/>
<protein>
    <submittedName>
        <fullName evidence="9">Membrane spanning protein in TonB-ExbB-ExbD complex</fullName>
    </submittedName>
</protein>
<dbReference type="Pfam" id="PF02472">
    <property type="entry name" value="ExbD"/>
    <property type="match status" value="1"/>
</dbReference>
<keyword evidence="7" id="KW-0653">Protein transport</keyword>
<keyword evidence="3" id="KW-1003">Cell membrane</keyword>
<keyword evidence="5 8" id="KW-1133">Transmembrane helix</keyword>
<dbReference type="EMBL" id="CAJQUM010000001">
    <property type="protein sequence ID" value="CAG4884767.1"/>
    <property type="molecule type" value="Genomic_DNA"/>
</dbReference>
<keyword evidence="10" id="KW-1185">Reference proteome</keyword>
<keyword evidence="4 7" id="KW-0812">Transmembrane</keyword>
<feature type="transmembrane region" description="Helical" evidence="8">
    <location>
        <begin position="21"/>
        <end position="47"/>
    </location>
</feature>
<organism evidence="9 10">
    <name type="scientific">Georgfuchsia toluolica</name>
    <dbReference type="NCBI Taxonomy" id="424218"/>
    <lineage>
        <taxon>Bacteria</taxon>
        <taxon>Pseudomonadati</taxon>
        <taxon>Pseudomonadota</taxon>
        <taxon>Betaproteobacteria</taxon>
        <taxon>Nitrosomonadales</taxon>
        <taxon>Sterolibacteriaceae</taxon>
        <taxon>Georgfuchsia</taxon>
    </lineage>
</organism>
<keyword evidence="7" id="KW-0813">Transport</keyword>
<name>A0A916J574_9PROT</name>
<dbReference type="PANTHER" id="PTHR30558:SF9">
    <property type="entry name" value="BIOPOLYMER TRANSPORT PROTEIN EXBD"/>
    <property type="match status" value="1"/>
</dbReference>
<keyword evidence="6 8" id="KW-0472">Membrane</keyword>
<comment type="subcellular location">
    <subcellularLocation>
        <location evidence="1">Cell membrane</location>
        <topology evidence="1">Single-pass membrane protein</topology>
    </subcellularLocation>
    <subcellularLocation>
        <location evidence="7">Cell membrane</location>
        <topology evidence="7">Single-pass type II membrane protein</topology>
    </subcellularLocation>
</comment>
<evidence type="ECO:0000256" key="3">
    <source>
        <dbReference type="ARBA" id="ARBA00022475"/>
    </source>
</evidence>
<accession>A0A916J574</accession>
<dbReference type="PANTHER" id="PTHR30558">
    <property type="entry name" value="EXBD MEMBRANE COMPONENT OF PMF-DRIVEN MACROMOLECULE IMPORT SYSTEM"/>
    <property type="match status" value="1"/>
</dbReference>
<comment type="similarity">
    <text evidence="2 7">Belongs to the ExbD/TolR family.</text>
</comment>
<comment type="caution">
    <text evidence="9">The sequence shown here is derived from an EMBL/GenBank/DDBJ whole genome shotgun (WGS) entry which is preliminary data.</text>
</comment>
<evidence type="ECO:0000256" key="5">
    <source>
        <dbReference type="ARBA" id="ARBA00022989"/>
    </source>
</evidence>
<dbReference type="GO" id="GO:0022857">
    <property type="term" value="F:transmembrane transporter activity"/>
    <property type="evidence" value="ECO:0007669"/>
    <property type="project" value="InterPro"/>
</dbReference>
<gene>
    <name evidence="9" type="primary">exbD</name>
    <name evidence="9" type="ORF">GTOL_12650</name>
</gene>
<dbReference type="GO" id="GO:0005886">
    <property type="term" value="C:plasma membrane"/>
    <property type="evidence" value="ECO:0007669"/>
    <property type="project" value="UniProtKB-SubCell"/>
</dbReference>
<reference evidence="9" key="1">
    <citation type="submission" date="2021-04" db="EMBL/GenBank/DDBJ databases">
        <authorList>
            <person name="Hornung B."/>
        </authorList>
    </citation>
    <scope>NUCLEOTIDE SEQUENCE</scope>
    <source>
        <strain evidence="9">G5G6</strain>
    </source>
</reference>
<evidence type="ECO:0000256" key="4">
    <source>
        <dbReference type="ARBA" id="ARBA00022692"/>
    </source>
</evidence>
<dbReference type="RefSeq" id="WP_220636582.1">
    <property type="nucleotide sequence ID" value="NZ_CAJQUM010000001.1"/>
</dbReference>
<dbReference type="InterPro" id="IPR003400">
    <property type="entry name" value="ExbD"/>
</dbReference>
<evidence type="ECO:0000313" key="10">
    <source>
        <dbReference type="Proteomes" id="UP000742786"/>
    </source>
</evidence>